<dbReference type="Proteomes" id="UP001314263">
    <property type="component" value="Unassembled WGS sequence"/>
</dbReference>
<evidence type="ECO:0000313" key="1">
    <source>
        <dbReference type="EMBL" id="CAK0769030.1"/>
    </source>
</evidence>
<comment type="caution">
    <text evidence="1">The sequence shown here is derived from an EMBL/GenBank/DDBJ whole genome shotgun (WGS) entry which is preliminary data.</text>
</comment>
<protein>
    <submittedName>
        <fullName evidence="1">Uncharacterized protein</fullName>
    </submittedName>
</protein>
<sequence>MNRQRRRSVMIDVVARLNAIAAWNRGGHSHANVGDKGSVLDYLWVSAMILKRDAKCHLFRTRCGTMTLSSGRIGEDARRCEELDEYMRGVGHVSEHLSRTELAHRVQQIPVAFRSDTDNLVGAMQALSKLYHTSGESASRAAEDHIRAIFAYNQHLGCLALISKSKLRACIGDLTAHDRSVLFEAIRHTAPSGTSITKASGLAWWIKDTSLSDVQDRIEEVNTRLRTDRAGRLLLSHLPSSCAFSPILIDAVARQYPEGAEIPGDSVGKRDASASVMSALACALIAGETMVSAWQRLSSEAGGDFSLLS</sequence>
<dbReference type="EMBL" id="CAUYUE010000004">
    <property type="protein sequence ID" value="CAK0769030.1"/>
    <property type="molecule type" value="Genomic_DNA"/>
</dbReference>
<name>A0AAV1HZ42_9CHLO</name>
<dbReference type="AlphaFoldDB" id="A0AAV1HZ42"/>
<accession>A0AAV1HZ42</accession>
<organism evidence="1 2">
    <name type="scientific">Coccomyxa viridis</name>
    <dbReference type="NCBI Taxonomy" id="1274662"/>
    <lineage>
        <taxon>Eukaryota</taxon>
        <taxon>Viridiplantae</taxon>
        <taxon>Chlorophyta</taxon>
        <taxon>core chlorophytes</taxon>
        <taxon>Trebouxiophyceae</taxon>
        <taxon>Trebouxiophyceae incertae sedis</taxon>
        <taxon>Coccomyxaceae</taxon>
        <taxon>Coccomyxa</taxon>
    </lineage>
</organism>
<proteinExistence type="predicted"/>
<evidence type="ECO:0000313" key="2">
    <source>
        <dbReference type="Proteomes" id="UP001314263"/>
    </source>
</evidence>
<keyword evidence="2" id="KW-1185">Reference proteome</keyword>
<reference evidence="1 2" key="1">
    <citation type="submission" date="2023-10" db="EMBL/GenBank/DDBJ databases">
        <authorList>
            <person name="Maclean D."/>
            <person name="Macfadyen A."/>
        </authorList>
    </citation>
    <scope>NUCLEOTIDE SEQUENCE [LARGE SCALE GENOMIC DNA]</scope>
</reference>
<gene>
    <name evidence="1" type="ORF">CVIRNUC_003624</name>
</gene>